<sequence length="74" mass="8054">MGFHPEMVLFPNLGLNLQLCLCGGLLVALAKPVDFLDIGQEFSCPDWKLGLKGEDFPVGKIFLIPDKPGRAAKL</sequence>
<organism evidence="1">
    <name type="scientific">Uncultured Desulfatiglans sp</name>
    <dbReference type="NCBI Taxonomy" id="1748965"/>
    <lineage>
        <taxon>Bacteria</taxon>
        <taxon>Pseudomonadati</taxon>
        <taxon>Thermodesulfobacteriota</taxon>
        <taxon>Desulfobacteria</taxon>
        <taxon>Desulfatiglandales</taxon>
        <taxon>Desulfatiglandaceae</taxon>
        <taxon>Desulfatiglans</taxon>
        <taxon>environmental samples</taxon>
    </lineage>
</organism>
<dbReference type="EMBL" id="UPXX01000027">
    <property type="protein sequence ID" value="VBB43962.1"/>
    <property type="molecule type" value="Genomic_DNA"/>
</dbReference>
<reference evidence="1" key="1">
    <citation type="submission" date="2018-07" db="EMBL/GenBank/DDBJ databases">
        <authorList>
            <consortium name="Genoscope - CEA"/>
            <person name="William W."/>
        </authorList>
    </citation>
    <scope>NUCLEOTIDE SEQUENCE</scope>
    <source>
        <strain evidence="1">IK1</strain>
    </source>
</reference>
<gene>
    <name evidence="1" type="ORF">TRIP_B330146</name>
</gene>
<name>A0A653A8J3_UNCDX</name>
<accession>A0A653A8J3</accession>
<evidence type="ECO:0000313" key="1">
    <source>
        <dbReference type="EMBL" id="VBB43962.1"/>
    </source>
</evidence>
<dbReference type="AlphaFoldDB" id="A0A653A8J3"/>
<protein>
    <submittedName>
        <fullName evidence="1">Uncharacterized protein</fullName>
    </submittedName>
</protein>
<proteinExistence type="predicted"/>